<feature type="domain" description="Methyltransferase" evidence="1">
    <location>
        <begin position="149"/>
        <end position="285"/>
    </location>
</feature>
<dbReference type="CDD" id="cd02440">
    <property type="entry name" value="AdoMet_MTases"/>
    <property type="match status" value="1"/>
</dbReference>
<name>A0A8J3B747_9ACTN</name>
<reference evidence="2" key="1">
    <citation type="journal article" date="2014" name="Int. J. Syst. Evol. Microbiol.">
        <title>Complete genome sequence of Corynebacterium casei LMG S-19264T (=DSM 44701T), isolated from a smear-ripened cheese.</title>
        <authorList>
            <consortium name="US DOE Joint Genome Institute (JGI-PGF)"/>
            <person name="Walter F."/>
            <person name="Albersmeier A."/>
            <person name="Kalinowski J."/>
            <person name="Ruckert C."/>
        </authorList>
    </citation>
    <scope>NUCLEOTIDE SEQUENCE</scope>
    <source>
        <strain evidence="2">JCM 3090</strain>
    </source>
</reference>
<evidence type="ECO:0000313" key="3">
    <source>
        <dbReference type="Proteomes" id="UP000649739"/>
    </source>
</evidence>
<keyword evidence="3" id="KW-1185">Reference proteome</keyword>
<dbReference type="InterPro" id="IPR025714">
    <property type="entry name" value="Methyltranfer_dom"/>
</dbReference>
<gene>
    <name evidence="2" type="ORF">GCM10010123_30230</name>
</gene>
<dbReference type="PANTHER" id="PTHR13369">
    <property type="match status" value="1"/>
</dbReference>
<dbReference type="EMBL" id="BMQB01000006">
    <property type="protein sequence ID" value="GGJ98109.1"/>
    <property type="molecule type" value="Genomic_DNA"/>
</dbReference>
<dbReference type="Proteomes" id="UP000649739">
    <property type="component" value="Unassembled WGS sequence"/>
</dbReference>
<dbReference type="PANTHER" id="PTHR13369:SF3">
    <property type="entry name" value="METHYLTRANSFERASE DOMAIN-CONTAINING PROTEIN"/>
    <property type="match status" value="1"/>
</dbReference>
<organism evidence="2 3">
    <name type="scientific">Pilimelia anulata</name>
    <dbReference type="NCBI Taxonomy" id="53371"/>
    <lineage>
        <taxon>Bacteria</taxon>
        <taxon>Bacillati</taxon>
        <taxon>Actinomycetota</taxon>
        <taxon>Actinomycetes</taxon>
        <taxon>Micromonosporales</taxon>
        <taxon>Micromonosporaceae</taxon>
        <taxon>Pilimelia</taxon>
    </lineage>
</organism>
<dbReference type="Pfam" id="PF13679">
    <property type="entry name" value="Methyltransf_32"/>
    <property type="match status" value="1"/>
</dbReference>
<dbReference type="AlphaFoldDB" id="A0A8J3B747"/>
<protein>
    <recommendedName>
        <fullName evidence="1">Methyltransferase domain-containing protein</fullName>
    </recommendedName>
</protein>
<dbReference type="RefSeq" id="WP_189170789.1">
    <property type="nucleotide sequence ID" value="NZ_BMQB01000006.1"/>
</dbReference>
<evidence type="ECO:0000259" key="1">
    <source>
        <dbReference type="Pfam" id="PF13679"/>
    </source>
</evidence>
<proteinExistence type="predicted"/>
<dbReference type="Gene3D" id="3.40.50.150">
    <property type="entry name" value="Vaccinia Virus protein VP39"/>
    <property type="match status" value="1"/>
</dbReference>
<comment type="caution">
    <text evidence="2">The sequence shown here is derived from an EMBL/GenBank/DDBJ whole genome shotgun (WGS) entry which is preliminary data.</text>
</comment>
<dbReference type="SUPFAM" id="SSF53335">
    <property type="entry name" value="S-adenosyl-L-methionine-dependent methyltransferases"/>
    <property type="match status" value="1"/>
</dbReference>
<accession>A0A8J3B747</accession>
<dbReference type="InterPro" id="IPR029063">
    <property type="entry name" value="SAM-dependent_MTases_sf"/>
</dbReference>
<dbReference type="GO" id="GO:0005737">
    <property type="term" value="C:cytoplasm"/>
    <property type="evidence" value="ECO:0007669"/>
    <property type="project" value="TreeGrafter"/>
</dbReference>
<reference evidence="2" key="2">
    <citation type="submission" date="2020-09" db="EMBL/GenBank/DDBJ databases">
        <authorList>
            <person name="Sun Q."/>
            <person name="Ohkuma M."/>
        </authorList>
    </citation>
    <scope>NUCLEOTIDE SEQUENCE</scope>
    <source>
        <strain evidence="2">JCM 3090</strain>
    </source>
</reference>
<sequence>MPGLDAALAEVRAALLDPGLVRAVAAGRRRGAPVPDPVRAELRPVALRAGARLQVVASDGVRPHTSNVPPGAPAAAAVDALLAQPYGNWHVETRAAVLQVRISKKGDAYVHRGGPPADPAPPAAHDRAKRHLLDPGDPLFAAIGGGAAKRRQVDAFLRALDATLPADGLPEPLRVVDLGCGNAYLTFAAYRYLAGRGLPVEVTGVDVRADQRARNTALAAELGCADAVRFVAGTIADAPVAPPPHVVLALHACDTATDGALARAVAWRAPWVLAAPCCHHDLAAQLRRAPATALTRDGILRERLADTLTDALRAALLREHGYAVDVVEFVDSAHTPRNTLLRCHRTAVPQRAEAAALAAAYGVTPALAGMLAAG</sequence>
<evidence type="ECO:0000313" key="2">
    <source>
        <dbReference type="EMBL" id="GGJ98109.1"/>
    </source>
</evidence>